<comment type="caution">
    <text evidence="3">The sequence shown here is derived from an EMBL/GenBank/DDBJ whole genome shotgun (WGS) entry which is preliminary data.</text>
</comment>
<feature type="region of interest" description="Disordered" evidence="1">
    <location>
        <begin position="601"/>
        <end position="625"/>
    </location>
</feature>
<dbReference type="Pfam" id="PF00395">
    <property type="entry name" value="SLH"/>
    <property type="match status" value="3"/>
</dbReference>
<feature type="domain" description="SLH" evidence="2">
    <location>
        <begin position="1366"/>
        <end position="1425"/>
    </location>
</feature>
<protein>
    <submittedName>
        <fullName evidence="3">Cadherin-like protein</fullName>
    </submittedName>
</protein>
<dbReference type="PROSITE" id="PS51272">
    <property type="entry name" value="SLH"/>
    <property type="match status" value="3"/>
</dbReference>
<dbReference type="PANTHER" id="PTHR43308:SF5">
    <property type="entry name" value="S-LAYER PROTEIN _ PEPTIDOGLYCAN ENDO-BETA-N-ACETYLGLUCOSAMINIDASE"/>
    <property type="match status" value="1"/>
</dbReference>
<feature type="domain" description="SLH" evidence="2">
    <location>
        <begin position="1302"/>
        <end position="1365"/>
    </location>
</feature>
<dbReference type="PANTHER" id="PTHR43308">
    <property type="entry name" value="OUTER MEMBRANE PROTEIN ALPHA-RELATED"/>
    <property type="match status" value="1"/>
</dbReference>
<evidence type="ECO:0000259" key="2">
    <source>
        <dbReference type="PROSITE" id="PS51272"/>
    </source>
</evidence>
<feature type="domain" description="SLH" evidence="2">
    <location>
        <begin position="1427"/>
        <end position="1481"/>
    </location>
</feature>
<sequence length="1481" mass="156055">MITGVLFIMKKKVLSMLLLVTMAASLLPSSIPFVRVASATQLICVGTVGGVWSADDGWCEIDTVTELNNISNNSMTWEENYRLTGNIDLTSYNGKRIGDPFTPFTGKFDGNGFTLRNLTMNSTKNVGFFGGTEGATIEDVHLVNIDVTGYQYVGGLVGDAINTTIINSSAEGVVTGNDSVGVLVGYNEHSSIIDSYSHGEVIVGASPVDSYGGLVGYSTGTITGSYTTAKVGAGSAAGGLVGDNVYDDTDITNSYWNGDTSVINVSDGGTKSDTANMKLRSTYDAWDFTSASPTWGMIDKITYPLHFGDYKKVALNSLGIEDPDGDATIVWDRDFTGDNGVYELQVVNRTNALTISAESMESASSIAFFEDTDMSDANPPSTAIPDLDSDQVVTVSLAEGKNVFGVQVTGDNDREAMYLLTVIREDGSLDYPHRISTADELAQIGQASGYDLDDAYVQEADLDLSGLAWSPIGTAVSPFEGNFNGQSHTIHHLTINRTAQSDIGLFGSTNNATIANVSLLGVDVHGGIRVGSLIGNAAGTLTSSRIAVQGAVYGNTQVGGLIGSSTAVLNIDESYSAARVEGNSDTGGLIGRHTGTNTITDSFWDKDVSGQSSSPGGGADKSTTEMMTPLTYSSSNWPFAVGGWGIIEGTTYPMPYNSLQGALLSNVTVTIAGANIPLSFNRNKGSYSLALTAPVPEAKVTVVPNNAGATIAIDGQAGGTKDVDLDFGINNIIDIRTTGTDGWQGVYRLAISVPVPKPVAVDVPSNAKYGIGDELDFTVTYDYPVEVDTGNIPSLPITLDDGEKAALYIGQPSGQSEKLSFRYTVQESNEANGGIELGNALVASSPGSIVGVGDPAAASMQLPSSLPVTNGIVIDGIKPEIELTPSTTNPTKDSITVTVNAIGTGTNILELKLGNGNKDVSYFALSGTTVTGNEFVADDNGDYTVYAMDQAGNEQVKFIKITNILTTKPTILLDYQPRTPTRGAVEVSVTASVYDAAGGNGLQRLKWSAGALSTGDFADPTFGADVVAEAFSVSANGDYTVYAIDTAGNERTENIEITNIITTKPTIVLDYNPRTSTADAIEVSVTVSVYDAAAGNGLQRLKWAAGALSADDFANPAFGSDVVGGTFSVTANGDYTVYAIDSAGNEQIESISISNIESKPNQMNSPVLINPQWHQYLIDPKKDNVLTFEGLTLHIPAGAVDQPTFMTMEVVTDAALKLVQTNQQLLSKAYELKKYTAGNFKVPIKLSIEWDDAKIGDNQRAAIAYYDETAKHWVALKGKAEGSQITGETDHFTKFAVISVALEQPVLSDINGHWAEKAIQEGAAVGLVSGYSDGTFRPEQSVTRAEFVTMLHRLLEWSAGAKAIFVDDADILPWANESVSAAVNAGVVSGYPDQSFRPGARISRAEAAVMVSKADGLQVAKVTKTEFADDAAIAAWTKPYINAAQTAGLIQGQGGNKFNPLSNMTRAEAVVLLLRLAASFK</sequence>
<dbReference type="Proteomes" id="UP000256869">
    <property type="component" value="Unassembled WGS sequence"/>
</dbReference>
<evidence type="ECO:0000256" key="1">
    <source>
        <dbReference type="SAM" id="MobiDB-lite"/>
    </source>
</evidence>
<dbReference type="EMBL" id="QRDY01000007">
    <property type="protein sequence ID" value="RED59391.1"/>
    <property type="molecule type" value="Genomic_DNA"/>
</dbReference>
<evidence type="ECO:0000313" key="4">
    <source>
        <dbReference type="Proteomes" id="UP000256869"/>
    </source>
</evidence>
<evidence type="ECO:0000313" key="3">
    <source>
        <dbReference type="EMBL" id="RED59391.1"/>
    </source>
</evidence>
<reference evidence="3 4" key="1">
    <citation type="submission" date="2018-07" db="EMBL/GenBank/DDBJ databases">
        <title>Genomic Encyclopedia of Type Strains, Phase III (KMG-III): the genomes of soil and plant-associated and newly described type strains.</title>
        <authorList>
            <person name="Whitman W."/>
        </authorList>
    </citation>
    <scope>NUCLEOTIDE SEQUENCE [LARGE SCALE GENOMIC DNA]</scope>
    <source>
        <strain evidence="3 4">CECT 8236</strain>
    </source>
</reference>
<keyword evidence="4" id="KW-1185">Reference proteome</keyword>
<dbReference type="Pfam" id="PF12733">
    <property type="entry name" value="Cadherin-like"/>
    <property type="match status" value="1"/>
</dbReference>
<name>A0A3D9ICI6_9BACL</name>
<proteinExistence type="predicted"/>
<dbReference type="OrthoDB" id="1932903at2"/>
<dbReference type="InterPro" id="IPR025883">
    <property type="entry name" value="Cadherin-like_domain"/>
</dbReference>
<organism evidence="3 4">
    <name type="scientific">Cohnella lupini</name>
    <dbReference type="NCBI Taxonomy" id="1294267"/>
    <lineage>
        <taxon>Bacteria</taxon>
        <taxon>Bacillati</taxon>
        <taxon>Bacillota</taxon>
        <taxon>Bacilli</taxon>
        <taxon>Bacillales</taxon>
        <taxon>Paenibacillaceae</taxon>
        <taxon>Cohnella</taxon>
    </lineage>
</organism>
<gene>
    <name evidence="3" type="ORF">DFP95_107230</name>
</gene>
<dbReference type="InterPro" id="IPR051465">
    <property type="entry name" value="Cell_Envelope_Struct_Comp"/>
</dbReference>
<dbReference type="Gene3D" id="2.160.20.110">
    <property type="match status" value="2"/>
</dbReference>
<dbReference type="InterPro" id="IPR001119">
    <property type="entry name" value="SLH_dom"/>
</dbReference>
<accession>A0A3D9ICI6</accession>